<feature type="transmembrane region" description="Helical" evidence="1">
    <location>
        <begin position="6"/>
        <end position="27"/>
    </location>
</feature>
<evidence type="ECO:0000313" key="3">
    <source>
        <dbReference type="Proteomes" id="UP000182241"/>
    </source>
</evidence>
<dbReference type="EMBL" id="FNSA01000003">
    <property type="protein sequence ID" value="SEC56886.1"/>
    <property type="molecule type" value="Genomic_DNA"/>
</dbReference>
<keyword evidence="1" id="KW-1133">Transmembrane helix</keyword>
<organism evidence="2 3">
    <name type="scientific">Tsukamurella tyrosinosolvens</name>
    <dbReference type="NCBI Taxonomy" id="57704"/>
    <lineage>
        <taxon>Bacteria</taxon>
        <taxon>Bacillati</taxon>
        <taxon>Actinomycetota</taxon>
        <taxon>Actinomycetes</taxon>
        <taxon>Mycobacteriales</taxon>
        <taxon>Tsukamurellaceae</taxon>
        <taxon>Tsukamurella</taxon>
    </lineage>
</organism>
<dbReference type="Proteomes" id="UP000182241">
    <property type="component" value="Unassembled WGS sequence"/>
</dbReference>
<dbReference type="Gene3D" id="3.40.50.720">
    <property type="entry name" value="NAD(P)-binding Rossmann-like Domain"/>
    <property type="match status" value="1"/>
</dbReference>
<proteinExistence type="predicted"/>
<keyword evidence="1" id="KW-0812">Transmembrane</keyword>
<dbReference type="AlphaFoldDB" id="A0A1H4TK64"/>
<dbReference type="PANTHER" id="PTHR43431">
    <property type="entry name" value="OXIDOREDUCTASE, SHORT CHAIN DEHYDROGENASE/REDUCTASE FAMILY (AFU_ORTHOLOGUE AFUA_5G14000)"/>
    <property type="match status" value="1"/>
</dbReference>
<keyword evidence="3" id="KW-1185">Reference proteome</keyword>
<dbReference type="PANTHER" id="PTHR43431:SF7">
    <property type="entry name" value="OXIDOREDUCTASE, SHORT CHAIN DEHYDROGENASE_REDUCTASE FAMILY (AFU_ORTHOLOGUE AFUA_5G14000)"/>
    <property type="match status" value="1"/>
</dbReference>
<dbReference type="RefSeq" id="WP_074850553.1">
    <property type="nucleotide sequence ID" value="NZ_CBDRGN010000001.1"/>
</dbReference>
<dbReference type="InterPro" id="IPR036291">
    <property type="entry name" value="NAD(P)-bd_dom_sf"/>
</dbReference>
<dbReference type="PRINTS" id="PR00081">
    <property type="entry name" value="GDHRDH"/>
</dbReference>
<accession>A0A1H4TK64</accession>
<protein>
    <submittedName>
        <fullName evidence="2">Short-chain dehydrogenase</fullName>
    </submittedName>
</protein>
<sequence>MTSTTAQPVLFVVGAGPGLGMAVARAFGRRGHRVAIASRSADRHPAYLAELRALGIDAEAFVVDAARPGSLVDAAAAVVERFGRIDVAYYGAGAPVDLAPITELTPEAATGALGTVAPVVEFATAVLPELRAHDGALVLVGGLSSVVPMPHLGALTLVAAAYRAYALNLHAALAPEGVYAGTLTVGGMIAGGDIAASVAASSPAQDYSAITLQPGDLAETVVALVSERSAPEAVIDVIS</sequence>
<evidence type="ECO:0000313" key="2">
    <source>
        <dbReference type="EMBL" id="SEC56886.1"/>
    </source>
</evidence>
<dbReference type="Pfam" id="PF00106">
    <property type="entry name" value="adh_short"/>
    <property type="match status" value="1"/>
</dbReference>
<keyword evidence="1" id="KW-0472">Membrane</keyword>
<name>A0A1H4TK64_TSUTY</name>
<dbReference type="STRING" id="57704.SAMN04489793_2621"/>
<reference evidence="3" key="1">
    <citation type="submission" date="2016-10" db="EMBL/GenBank/DDBJ databases">
        <authorList>
            <person name="Varghese N."/>
            <person name="Submissions S."/>
        </authorList>
    </citation>
    <scope>NUCLEOTIDE SEQUENCE [LARGE SCALE GENOMIC DNA]</scope>
    <source>
        <strain evidence="3">DSM 44234</strain>
    </source>
</reference>
<dbReference type="SUPFAM" id="SSF51735">
    <property type="entry name" value="NAD(P)-binding Rossmann-fold domains"/>
    <property type="match status" value="1"/>
</dbReference>
<gene>
    <name evidence="2" type="ORF">SAMN04489793_2621</name>
</gene>
<dbReference type="OrthoDB" id="9799818at2"/>
<evidence type="ECO:0000256" key="1">
    <source>
        <dbReference type="SAM" id="Phobius"/>
    </source>
</evidence>
<dbReference type="InterPro" id="IPR002347">
    <property type="entry name" value="SDR_fam"/>
</dbReference>